<sequence length="631" mass="69058">MHLALVLAALALVTGAHRAHAWFPGVEQRYKVETLVDAGALGLPNSGVVAAFADYNADGLVDLVHLSSDQRSLAVYTWDRKRYEWTEAPQSHIRTNSDFVVTAVVPGDFNYDGRLDLLVYGGKNPGGGWWADEATDMRVYLQRADGSFGDPLPVDSSTLPQAIPLDATGDMRVDLLGVPAGEKEPQLWRNVWEASNQSAVFELTDAPFNLSSTPSGAFTCRSPSPHSNAFVDLDGDCLADLFLMCQDGDDESKRSYQIWLNRKDGQFELARSGELPRGTKSVGFADMDRDGTIDMVITACPSSHDCALHIAYNAQMPLCDSVSSTSPAACRDPEALCVADPSFTFDLSSSSSSSSRALMTTIPFSSLLPSHTLSLSSSSFRGAYPTPPQIGDFNIDGFPDLLVVAASRGGRDRQAFVLESRPCEKGSCTADEIREGRRAFRVLGEGTDALSAIKDVESAHWFDMDDDGSLDILVQRLGNTGAARTPVFIKNNYFHDAFFLKAMDGQLPQSTYNALGTPYSYFGLGRTNNYVENLFIGSTRHQPQHYINVEGLIPNSQVLILPFQPAGTRSTDSWTRMLFLRPGDWIPWVTIVLASAIIALGAVVVALHVREKREDEKERRARLLHLNFQAL</sequence>
<feature type="transmembrane region" description="Helical" evidence="8">
    <location>
        <begin position="585"/>
        <end position="609"/>
    </location>
</feature>
<proteinExistence type="inferred from homology"/>
<evidence type="ECO:0000256" key="7">
    <source>
        <dbReference type="ARBA" id="ARBA00023180"/>
    </source>
</evidence>
<organism evidence="11 12">
    <name type="scientific">Rhodotorula paludigena</name>
    <dbReference type="NCBI Taxonomy" id="86838"/>
    <lineage>
        <taxon>Eukaryota</taxon>
        <taxon>Fungi</taxon>
        <taxon>Dikarya</taxon>
        <taxon>Basidiomycota</taxon>
        <taxon>Pucciniomycotina</taxon>
        <taxon>Microbotryomycetes</taxon>
        <taxon>Sporidiobolales</taxon>
        <taxon>Sporidiobolaceae</taxon>
        <taxon>Rhodotorula</taxon>
    </lineage>
</organism>
<dbReference type="PANTHER" id="PTHR13412:SF0">
    <property type="entry name" value="T-CELL IMMUNOMODULATORY PROTEIN"/>
    <property type="match status" value="1"/>
</dbReference>
<reference evidence="11 12" key="1">
    <citation type="submission" date="2021-12" db="EMBL/GenBank/DDBJ databases">
        <title>High titer production of polyol ester of fatty acids by Rhodotorula paludigena BS15 towards product separation-free biomass refinery.</title>
        <authorList>
            <person name="Mano J."/>
            <person name="Ono H."/>
            <person name="Tanaka T."/>
            <person name="Naito K."/>
            <person name="Sushida H."/>
            <person name="Ike M."/>
            <person name="Tokuyasu K."/>
            <person name="Kitaoka M."/>
        </authorList>
    </citation>
    <scope>NUCLEOTIDE SEQUENCE [LARGE SCALE GENOMIC DNA]</scope>
    <source>
        <strain evidence="11 12">BS15</strain>
    </source>
</reference>
<evidence type="ECO:0000313" key="11">
    <source>
        <dbReference type="EMBL" id="GJN88667.1"/>
    </source>
</evidence>
<dbReference type="EMBL" id="BQKY01000003">
    <property type="protein sequence ID" value="GJN88667.1"/>
    <property type="molecule type" value="Genomic_DNA"/>
</dbReference>
<accession>A0AAV5GH63</accession>
<evidence type="ECO:0000256" key="4">
    <source>
        <dbReference type="ARBA" id="ARBA00022729"/>
    </source>
</evidence>
<name>A0AAV5GH63_9BASI</name>
<dbReference type="Proteomes" id="UP001342314">
    <property type="component" value="Unassembled WGS sequence"/>
</dbReference>
<comment type="subcellular location">
    <subcellularLocation>
        <location evidence="1">Membrane</location>
        <topology evidence="1">Single-pass type I membrane protein</topology>
    </subcellularLocation>
</comment>
<dbReference type="InterPro" id="IPR013517">
    <property type="entry name" value="FG-GAP"/>
</dbReference>
<feature type="domain" description="T-cell immunomodulatory protein TIP C2" evidence="10">
    <location>
        <begin position="502"/>
        <end position="579"/>
    </location>
</feature>
<feature type="chain" id="PRO_5043652330" description="T-cell immunomodulatory protein TIP C2 domain-containing protein" evidence="9">
    <location>
        <begin position="22"/>
        <end position="631"/>
    </location>
</feature>
<keyword evidence="6 8" id="KW-0472">Membrane</keyword>
<dbReference type="Gene3D" id="2.130.10.130">
    <property type="entry name" value="Integrin alpha, N-terminal"/>
    <property type="match status" value="1"/>
</dbReference>
<evidence type="ECO:0000256" key="3">
    <source>
        <dbReference type="ARBA" id="ARBA00022692"/>
    </source>
</evidence>
<comment type="similarity">
    <text evidence="2">Belongs to the TIP family.</text>
</comment>
<protein>
    <recommendedName>
        <fullName evidence="10">T-cell immunomodulatory protein TIP C2 domain-containing protein</fullName>
    </recommendedName>
</protein>
<evidence type="ECO:0000313" key="12">
    <source>
        <dbReference type="Proteomes" id="UP001342314"/>
    </source>
</evidence>
<dbReference type="GO" id="GO:0005886">
    <property type="term" value="C:plasma membrane"/>
    <property type="evidence" value="ECO:0007669"/>
    <property type="project" value="TreeGrafter"/>
</dbReference>
<keyword evidence="12" id="KW-1185">Reference proteome</keyword>
<dbReference type="InterPro" id="IPR024881">
    <property type="entry name" value="Tip"/>
</dbReference>
<dbReference type="SUPFAM" id="SSF69318">
    <property type="entry name" value="Integrin alpha N-terminal domain"/>
    <property type="match status" value="1"/>
</dbReference>
<comment type="caution">
    <text evidence="11">The sequence shown here is derived from an EMBL/GenBank/DDBJ whole genome shotgun (WGS) entry which is preliminary data.</text>
</comment>
<evidence type="ECO:0000256" key="5">
    <source>
        <dbReference type="ARBA" id="ARBA00022989"/>
    </source>
</evidence>
<evidence type="ECO:0000256" key="1">
    <source>
        <dbReference type="ARBA" id="ARBA00004479"/>
    </source>
</evidence>
<keyword evidence="5 8" id="KW-1133">Transmembrane helix</keyword>
<keyword evidence="7" id="KW-0325">Glycoprotein</keyword>
<gene>
    <name evidence="11" type="ORF">Rhopal_001633-T1</name>
</gene>
<evidence type="ECO:0000256" key="9">
    <source>
        <dbReference type="SAM" id="SignalP"/>
    </source>
</evidence>
<dbReference type="PANTHER" id="PTHR13412">
    <property type="entry name" value="T-CELL IMMUNOMODULATORY PROTEIN HOMOLOG"/>
    <property type="match status" value="1"/>
</dbReference>
<dbReference type="AlphaFoldDB" id="A0AAV5GH63"/>
<evidence type="ECO:0000256" key="6">
    <source>
        <dbReference type="ARBA" id="ARBA00023136"/>
    </source>
</evidence>
<feature type="signal peptide" evidence="9">
    <location>
        <begin position="1"/>
        <end position="21"/>
    </location>
</feature>
<evidence type="ECO:0000259" key="10">
    <source>
        <dbReference type="Pfam" id="PF23122"/>
    </source>
</evidence>
<dbReference type="Pfam" id="PF23122">
    <property type="entry name" value="C2_ITFG1"/>
    <property type="match status" value="1"/>
</dbReference>
<keyword evidence="3 8" id="KW-0812">Transmembrane</keyword>
<dbReference type="InterPro" id="IPR028994">
    <property type="entry name" value="Integrin_alpha_N"/>
</dbReference>
<dbReference type="Pfam" id="PF13517">
    <property type="entry name" value="FG-GAP_3"/>
    <property type="match status" value="2"/>
</dbReference>
<dbReference type="InterPro" id="IPR057089">
    <property type="entry name" value="C2_TIP"/>
</dbReference>
<evidence type="ECO:0000256" key="8">
    <source>
        <dbReference type="SAM" id="Phobius"/>
    </source>
</evidence>
<keyword evidence="4 9" id="KW-0732">Signal</keyword>
<evidence type="ECO:0000256" key="2">
    <source>
        <dbReference type="ARBA" id="ARBA00006496"/>
    </source>
</evidence>